<comment type="caution">
    <text evidence="8">The sequence shown here is derived from an EMBL/GenBank/DDBJ whole genome shotgun (WGS) entry which is preliminary data.</text>
</comment>
<feature type="compositionally biased region" description="Basic and acidic residues" evidence="5">
    <location>
        <begin position="383"/>
        <end position="400"/>
    </location>
</feature>
<comment type="subcellular location">
    <subcellularLocation>
        <location evidence="1">Nucleus</location>
    </subcellularLocation>
</comment>
<dbReference type="Proteomes" id="UP001375240">
    <property type="component" value="Unassembled WGS sequence"/>
</dbReference>
<dbReference type="Gene3D" id="3.30.70.330">
    <property type="match status" value="1"/>
</dbReference>
<evidence type="ECO:0000259" key="6">
    <source>
        <dbReference type="PROSITE" id="PS50102"/>
    </source>
</evidence>
<dbReference type="GO" id="GO:0005634">
    <property type="term" value="C:nucleus"/>
    <property type="evidence" value="ECO:0007669"/>
    <property type="project" value="UniProtKB-SubCell"/>
</dbReference>
<evidence type="ECO:0000256" key="3">
    <source>
        <dbReference type="ARBA" id="ARBA00023242"/>
    </source>
</evidence>
<dbReference type="SUPFAM" id="SSF54928">
    <property type="entry name" value="RNA-binding domain, RBD"/>
    <property type="match status" value="1"/>
</dbReference>
<feature type="domain" description="HTH La-type RNA-binding" evidence="7">
    <location>
        <begin position="67"/>
        <end position="157"/>
    </location>
</feature>
<dbReference type="InterPro" id="IPR012677">
    <property type="entry name" value="Nucleotide-bd_a/b_plait_sf"/>
</dbReference>
<evidence type="ECO:0000313" key="8">
    <source>
        <dbReference type="EMBL" id="KAK6346711.1"/>
    </source>
</evidence>
<dbReference type="EMBL" id="JAVHNQ010000005">
    <property type="protein sequence ID" value="KAK6346711.1"/>
    <property type="molecule type" value="Genomic_DNA"/>
</dbReference>
<feature type="region of interest" description="Disordered" evidence="5">
    <location>
        <begin position="290"/>
        <end position="422"/>
    </location>
</feature>
<reference evidence="8 9" key="1">
    <citation type="submission" date="2019-10" db="EMBL/GenBank/DDBJ databases">
        <authorList>
            <person name="Palmer J.M."/>
        </authorList>
    </citation>
    <scope>NUCLEOTIDE SEQUENCE [LARGE SCALE GENOMIC DNA]</scope>
    <source>
        <strain evidence="8 9">TWF696</strain>
    </source>
</reference>
<feature type="compositionally biased region" description="Basic and acidic residues" evidence="5">
    <location>
        <begin position="22"/>
        <end position="58"/>
    </location>
</feature>
<keyword evidence="2 4" id="KW-0694">RNA-binding</keyword>
<dbReference type="Pfam" id="PF00076">
    <property type="entry name" value="RRM_1"/>
    <property type="match status" value="1"/>
</dbReference>
<sequence length="422" mass="47545">MTDTKSEEPVKAVEDVQPEATEEAKPEVVEEVKPAEEKTEEKTEGKTEEKTEDDKKERVGIISDASVLPESDDPKEIVKQVEFYFADANLRFDKFLYGLVGEENKWVDIALVAGFNRMRRFKSLENIKKALEDSTLMELNAEKTKMRRKNPMVQLKDPKSVDKAILRSLYAKGFGAETKTSQFDIEKFFEGTGLQINAVRLRRDDDKVFKGSVFVEFKTVDEMKKFLDLAEKPKWEGKEMTLIDPNADEDDAEKEKLSTTDKAAKEAEKGIQYMTKNDFVEMKMKGIRDGKIQPKDYGRSTKFDAFKKDSGAKRGRGGKPNGDSRDWRERRDDDRKHGFKDNRGGRGGRGRGNRNGGRDGDRDRAVSSQQKYRADGVPIIRTATEEEARGKSGVKRARDDEGGDAAASPKKAKTDAAANVSA</sequence>
<dbReference type="PROSITE" id="PS50961">
    <property type="entry name" value="HTH_LA"/>
    <property type="match status" value="1"/>
</dbReference>
<evidence type="ECO:0000256" key="5">
    <source>
        <dbReference type="SAM" id="MobiDB-lite"/>
    </source>
</evidence>
<dbReference type="InterPro" id="IPR036388">
    <property type="entry name" value="WH-like_DNA-bd_sf"/>
</dbReference>
<dbReference type="InterPro" id="IPR035979">
    <property type="entry name" value="RBD_domain_sf"/>
</dbReference>
<dbReference type="Gene3D" id="1.10.10.10">
    <property type="entry name" value="Winged helix-like DNA-binding domain superfamily/Winged helix DNA-binding domain"/>
    <property type="match status" value="1"/>
</dbReference>
<dbReference type="PRINTS" id="PR00302">
    <property type="entry name" value="LUPUSLA"/>
</dbReference>
<evidence type="ECO:0000256" key="1">
    <source>
        <dbReference type="ARBA" id="ARBA00004123"/>
    </source>
</evidence>
<dbReference type="Pfam" id="PF05383">
    <property type="entry name" value="La"/>
    <property type="match status" value="1"/>
</dbReference>
<feature type="compositionally biased region" description="Basic and acidic residues" evidence="5">
    <location>
        <begin position="322"/>
        <end position="344"/>
    </location>
</feature>
<evidence type="ECO:0000256" key="4">
    <source>
        <dbReference type="PROSITE-ProRule" id="PRU00332"/>
    </source>
</evidence>
<feature type="region of interest" description="Disordered" evidence="5">
    <location>
        <begin position="1"/>
        <end position="58"/>
    </location>
</feature>
<feature type="compositionally biased region" description="Basic and acidic residues" evidence="5">
    <location>
        <begin position="253"/>
        <end position="263"/>
    </location>
</feature>
<dbReference type="GO" id="GO:0006396">
    <property type="term" value="P:RNA processing"/>
    <property type="evidence" value="ECO:0007669"/>
    <property type="project" value="InterPro"/>
</dbReference>
<name>A0AAV9UQF5_9PEZI</name>
<gene>
    <name evidence="8" type="ORF">TWF696_006826</name>
</gene>
<dbReference type="SMART" id="SM00715">
    <property type="entry name" value="LA"/>
    <property type="match status" value="1"/>
</dbReference>
<evidence type="ECO:0000259" key="7">
    <source>
        <dbReference type="PROSITE" id="PS50961"/>
    </source>
</evidence>
<keyword evidence="9" id="KW-1185">Reference proteome</keyword>
<feature type="compositionally biased region" description="Basic and acidic residues" evidence="5">
    <location>
        <begin position="1"/>
        <end position="14"/>
    </location>
</feature>
<proteinExistence type="predicted"/>
<dbReference type="InterPro" id="IPR000504">
    <property type="entry name" value="RRM_dom"/>
</dbReference>
<dbReference type="InterPro" id="IPR002344">
    <property type="entry name" value="Lupus_La"/>
</dbReference>
<evidence type="ECO:0000313" key="9">
    <source>
        <dbReference type="Proteomes" id="UP001375240"/>
    </source>
</evidence>
<feature type="compositionally biased region" description="Basic and acidic residues" evidence="5">
    <location>
        <begin position="356"/>
        <end position="365"/>
    </location>
</feature>
<dbReference type="PANTHER" id="PTHR22792:SF140">
    <property type="entry name" value="ACHILLES, ISOFORM A"/>
    <property type="match status" value="1"/>
</dbReference>
<dbReference type="InterPro" id="IPR045180">
    <property type="entry name" value="La_dom_prot"/>
</dbReference>
<accession>A0AAV9UQF5</accession>
<dbReference type="PROSITE" id="PS50102">
    <property type="entry name" value="RRM"/>
    <property type="match status" value="1"/>
</dbReference>
<feature type="compositionally biased region" description="Basic and acidic residues" evidence="5">
    <location>
        <begin position="290"/>
        <end position="312"/>
    </location>
</feature>
<protein>
    <submittedName>
        <fullName evidence="8">Uncharacterized protein</fullName>
    </submittedName>
</protein>
<dbReference type="InterPro" id="IPR036390">
    <property type="entry name" value="WH_DNA-bd_sf"/>
</dbReference>
<dbReference type="AlphaFoldDB" id="A0AAV9UQF5"/>
<dbReference type="GO" id="GO:1990904">
    <property type="term" value="C:ribonucleoprotein complex"/>
    <property type="evidence" value="ECO:0007669"/>
    <property type="project" value="InterPro"/>
</dbReference>
<evidence type="ECO:0000256" key="2">
    <source>
        <dbReference type="ARBA" id="ARBA00022884"/>
    </source>
</evidence>
<dbReference type="CDD" id="cd12291">
    <property type="entry name" value="RRM1_La"/>
    <property type="match status" value="1"/>
</dbReference>
<keyword evidence="3" id="KW-0539">Nucleus</keyword>
<feature type="region of interest" description="Disordered" evidence="5">
    <location>
        <begin position="238"/>
        <end position="263"/>
    </location>
</feature>
<organism evidence="8 9">
    <name type="scientific">Orbilia brochopaga</name>
    <dbReference type="NCBI Taxonomy" id="3140254"/>
    <lineage>
        <taxon>Eukaryota</taxon>
        <taxon>Fungi</taxon>
        <taxon>Dikarya</taxon>
        <taxon>Ascomycota</taxon>
        <taxon>Pezizomycotina</taxon>
        <taxon>Orbiliomycetes</taxon>
        <taxon>Orbiliales</taxon>
        <taxon>Orbiliaceae</taxon>
        <taxon>Orbilia</taxon>
    </lineage>
</organism>
<feature type="domain" description="RRM" evidence="6">
    <location>
        <begin position="167"/>
        <end position="262"/>
    </location>
</feature>
<dbReference type="InterPro" id="IPR006630">
    <property type="entry name" value="La_HTH"/>
</dbReference>
<dbReference type="SUPFAM" id="SSF46785">
    <property type="entry name" value="Winged helix' DNA-binding domain"/>
    <property type="match status" value="1"/>
</dbReference>
<dbReference type="PANTHER" id="PTHR22792">
    <property type="entry name" value="LUPUS LA PROTEIN-RELATED"/>
    <property type="match status" value="1"/>
</dbReference>
<dbReference type="SMART" id="SM00360">
    <property type="entry name" value="RRM"/>
    <property type="match status" value="1"/>
</dbReference>
<dbReference type="GO" id="GO:0003729">
    <property type="term" value="F:mRNA binding"/>
    <property type="evidence" value="ECO:0007669"/>
    <property type="project" value="TreeGrafter"/>
</dbReference>